<dbReference type="GO" id="GO:0051721">
    <property type="term" value="F:protein phosphatase 2A binding"/>
    <property type="evidence" value="ECO:0007669"/>
    <property type="project" value="TreeGrafter"/>
</dbReference>
<sequence>MDSAGEADANNTSISESNSKLPTIYFGVYIPNEQNDGSTNVFEDKESALKLAKKHKRSRFKSFQFYHEAVDFSTNGYEGPTSNSLADKCDSEKKDVASPVGEKSSPFRTPRPQELTDFRANIEKGHSYTVRTMIDYNPRYLVSSGDTPSILQEGARLNALHVSAKAKNAEITEYILSTINNSEFIKRLYGDENQDNADSRCKMLLDLYLNTPNKGFNDTPLHIASKWGADTVVEVLLSYPECDKFKKNRHNKLAQDVICERADAKTPVSVKKKIQELLSDNYYVPILRTEDNTYPPLIGEPFSPTTPTIFNNDPLSPRLEIHAYAGPMDLNEANVFRKKWRTPPRSLNFNSPNSGRKSVAHNLNNLRLKDPQKGLERVGKNLADDFNVSWKEYWGFLDCFVDISSEEGLDRLETYLKSKEQTLQVEELSPILSQADSAVSPITNLCEAFSACKIDDSNSDFCELERPVDCRPLIYVDKACQTVLGKDLIISPLTMKVQFLRTFLLSLRCIDTSDESSKSDSDDEFYTPPMSPSKIRSSETSDSEEQFTDAELPQMEMFLEGSFPTKTDYMVFEALRYANCEVDRMKHPTVYEWRHSISLYRESERE</sequence>
<dbReference type="PANTHER" id="PTHR12349">
    <property type="entry name" value="ANKYRIN REPEAT AND LEM DOMAIN-CONTAINING PROTEIN 2"/>
    <property type="match status" value="1"/>
</dbReference>
<dbReference type="Proteomes" id="UP000030742">
    <property type="component" value="Unassembled WGS sequence"/>
</dbReference>
<keyword evidence="4" id="KW-0131">Cell cycle</keyword>
<protein>
    <recommendedName>
        <fullName evidence="6">ANKLE2 third alpha/beta domain-containing protein</fullName>
    </recommendedName>
</protein>
<dbReference type="Pfam" id="PF24567">
    <property type="entry name" value="ANKLE2_3rd"/>
    <property type="match status" value="1"/>
</dbReference>
<feature type="region of interest" description="Disordered" evidence="5">
    <location>
        <begin position="513"/>
        <end position="550"/>
    </location>
</feature>
<evidence type="ECO:0000256" key="4">
    <source>
        <dbReference type="ARBA" id="ARBA00023306"/>
    </source>
</evidence>
<feature type="non-terminal residue" evidence="7">
    <location>
        <position position="606"/>
    </location>
</feature>
<accession>U4UW17</accession>
<evidence type="ECO:0000256" key="1">
    <source>
        <dbReference type="ARBA" id="ARBA00007597"/>
    </source>
</evidence>
<evidence type="ECO:0000313" key="7">
    <source>
        <dbReference type="EMBL" id="ERL94451.1"/>
    </source>
</evidence>
<dbReference type="STRING" id="77166.U4UW17"/>
<dbReference type="InterPro" id="IPR056237">
    <property type="entry name" value="ANKLE2_3rd"/>
</dbReference>
<name>U4UW17_DENPD</name>
<dbReference type="Gene3D" id="1.25.40.20">
    <property type="entry name" value="Ankyrin repeat-containing domain"/>
    <property type="match status" value="1"/>
</dbReference>
<evidence type="ECO:0000256" key="2">
    <source>
        <dbReference type="ARBA" id="ARBA00022618"/>
    </source>
</evidence>
<comment type="similarity">
    <text evidence="1">Belongs to the ANKLE2 family.</text>
</comment>
<evidence type="ECO:0000256" key="5">
    <source>
        <dbReference type="SAM" id="MobiDB-lite"/>
    </source>
</evidence>
<dbReference type="Pfam" id="PF00023">
    <property type="entry name" value="Ank"/>
    <property type="match status" value="1"/>
</dbReference>
<evidence type="ECO:0000259" key="6">
    <source>
        <dbReference type="Pfam" id="PF24567"/>
    </source>
</evidence>
<dbReference type="EMBL" id="KB632390">
    <property type="protein sequence ID" value="ERL94451.1"/>
    <property type="molecule type" value="Genomic_DNA"/>
</dbReference>
<dbReference type="SUPFAM" id="SSF48403">
    <property type="entry name" value="Ankyrin repeat"/>
    <property type="match status" value="1"/>
</dbReference>
<dbReference type="AlphaFoldDB" id="U4UW17"/>
<evidence type="ECO:0000313" key="8">
    <source>
        <dbReference type="Proteomes" id="UP000030742"/>
    </source>
</evidence>
<feature type="region of interest" description="Disordered" evidence="5">
    <location>
        <begin position="76"/>
        <end position="112"/>
    </location>
</feature>
<proteinExistence type="inferred from homology"/>
<feature type="compositionally biased region" description="Polar residues" evidence="5">
    <location>
        <begin position="76"/>
        <end position="85"/>
    </location>
</feature>
<dbReference type="InterPro" id="IPR036770">
    <property type="entry name" value="Ankyrin_rpt-contain_sf"/>
</dbReference>
<keyword evidence="3" id="KW-0040">ANK repeat</keyword>
<feature type="domain" description="ANKLE2 third alpha/beta" evidence="6">
    <location>
        <begin position="282"/>
        <end position="393"/>
    </location>
</feature>
<dbReference type="GO" id="GO:0051301">
    <property type="term" value="P:cell division"/>
    <property type="evidence" value="ECO:0007669"/>
    <property type="project" value="UniProtKB-KW"/>
</dbReference>
<evidence type="ECO:0000256" key="3">
    <source>
        <dbReference type="ARBA" id="ARBA00023043"/>
    </source>
</evidence>
<reference evidence="7 8" key="1">
    <citation type="journal article" date="2013" name="Genome Biol.">
        <title>Draft genome of the mountain pine beetle, Dendroctonus ponderosae Hopkins, a major forest pest.</title>
        <authorList>
            <person name="Keeling C.I."/>
            <person name="Yuen M.M."/>
            <person name="Liao N.Y."/>
            <person name="Docking T.R."/>
            <person name="Chan S.K."/>
            <person name="Taylor G.A."/>
            <person name="Palmquist D.L."/>
            <person name="Jackman S.D."/>
            <person name="Nguyen A."/>
            <person name="Li M."/>
            <person name="Henderson H."/>
            <person name="Janes J.K."/>
            <person name="Zhao Y."/>
            <person name="Pandoh P."/>
            <person name="Moore R."/>
            <person name="Sperling F.A."/>
            <person name="Huber D.P."/>
            <person name="Birol I."/>
            <person name="Jones S.J."/>
            <person name="Bohlmann J."/>
        </authorList>
    </citation>
    <scope>NUCLEOTIDE SEQUENCE</scope>
</reference>
<dbReference type="PANTHER" id="PTHR12349:SF4">
    <property type="entry name" value="ANKYRIN REPEAT AND LEM DOMAIN-CONTAINING PROTEIN 2"/>
    <property type="match status" value="1"/>
</dbReference>
<feature type="compositionally biased region" description="Basic and acidic residues" evidence="5">
    <location>
        <begin position="87"/>
        <end position="96"/>
    </location>
</feature>
<keyword evidence="2" id="KW-0132">Cell division</keyword>
<dbReference type="GO" id="GO:0005783">
    <property type="term" value="C:endoplasmic reticulum"/>
    <property type="evidence" value="ECO:0007669"/>
    <property type="project" value="TreeGrafter"/>
</dbReference>
<dbReference type="SMART" id="SM00248">
    <property type="entry name" value="ANK"/>
    <property type="match status" value="2"/>
</dbReference>
<dbReference type="OrthoDB" id="7446186at2759"/>
<organism evidence="7 8">
    <name type="scientific">Dendroctonus ponderosae</name>
    <name type="common">Mountain pine beetle</name>
    <dbReference type="NCBI Taxonomy" id="77166"/>
    <lineage>
        <taxon>Eukaryota</taxon>
        <taxon>Metazoa</taxon>
        <taxon>Ecdysozoa</taxon>
        <taxon>Arthropoda</taxon>
        <taxon>Hexapoda</taxon>
        <taxon>Insecta</taxon>
        <taxon>Pterygota</taxon>
        <taxon>Neoptera</taxon>
        <taxon>Endopterygota</taxon>
        <taxon>Coleoptera</taxon>
        <taxon>Polyphaga</taxon>
        <taxon>Cucujiformia</taxon>
        <taxon>Curculionidae</taxon>
        <taxon>Scolytinae</taxon>
        <taxon>Dendroctonus</taxon>
    </lineage>
</organism>
<dbReference type="InterPro" id="IPR002110">
    <property type="entry name" value="Ankyrin_rpt"/>
</dbReference>
<gene>
    <name evidence="7" type="ORF">D910_11728</name>
</gene>